<dbReference type="Pfam" id="PF13561">
    <property type="entry name" value="adh_short_C2"/>
    <property type="match status" value="1"/>
</dbReference>
<dbReference type="GO" id="GO:0016616">
    <property type="term" value="F:oxidoreductase activity, acting on the CH-OH group of donors, NAD or NADP as acceptor"/>
    <property type="evidence" value="ECO:0007669"/>
    <property type="project" value="TreeGrafter"/>
</dbReference>
<evidence type="ECO:0000256" key="2">
    <source>
        <dbReference type="ARBA" id="ARBA00023002"/>
    </source>
</evidence>
<name>A0A832VAR9_9ARCH</name>
<dbReference type="EMBL" id="DVAB01000033">
    <property type="protein sequence ID" value="HIK00691.1"/>
    <property type="molecule type" value="Genomic_DNA"/>
</dbReference>
<accession>A0A832VAR9</accession>
<protein>
    <submittedName>
        <fullName evidence="3">SDR family oxidoreductase</fullName>
    </submittedName>
</protein>
<organism evidence="3 4">
    <name type="scientific">Candidatus Naiadarchaeum limnaeum</name>
    <dbReference type="NCBI Taxonomy" id="2756139"/>
    <lineage>
        <taxon>Archaea</taxon>
        <taxon>Candidatus Undinarchaeota</taxon>
        <taxon>Candidatus Undinarchaeia</taxon>
        <taxon>Candidatus Naiadarchaeales</taxon>
        <taxon>Candidatus Naiadarchaeaceae</taxon>
        <taxon>Candidatus Naiadarchaeum</taxon>
    </lineage>
</organism>
<dbReference type="SUPFAM" id="SSF51735">
    <property type="entry name" value="NAD(P)-binding Rossmann-fold domains"/>
    <property type="match status" value="1"/>
</dbReference>
<reference evidence="3 4" key="1">
    <citation type="journal article" name="Nat. Commun.">
        <title>Undinarchaeota illuminate DPANN phylogeny and the impact of gene transfer on archaeal evolution.</title>
        <authorList>
            <person name="Dombrowski N."/>
            <person name="Williams T.A."/>
            <person name="Sun J."/>
            <person name="Woodcroft B.J."/>
            <person name="Lee J.H."/>
            <person name="Minh B.Q."/>
            <person name="Rinke C."/>
            <person name="Spang A."/>
        </authorList>
    </citation>
    <scope>NUCLEOTIDE SEQUENCE [LARGE SCALE GENOMIC DNA]</scope>
    <source>
        <strain evidence="3">MAG_bin1129</strain>
    </source>
</reference>
<proteinExistence type="inferred from homology"/>
<dbReference type="InterPro" id="IPR036291">
    <property type="entry name" value="NAD(P)-bd_dom_sf"/>
</dbReference>
<comment type="similarity">
    <text evidence="1">Belongs to the short-chain dehydrogenases/reductases (SDR) family.</text>
</comment>
<sequence length="262" mass="28380">MKDKMFDLAEKVVLVTGGTGLLGKEFCETLSDYGANVIVVDLNESDCKKQAESLAKKYGTKAIGVKADITNRNEVAKMVSEVVKKLGKVDVLVNNAAGKSKNFYAKFEDYPLEDWEKVMSVNLTGAFLCAQAVGKQMAKQNSGSIINISSVYGIKAPDQRIYKGTKINTPAVYSASKAGLIGLTTYLATYWADKNIRVNCISPGGVFNNQENEFVKKYSEKTPLGRMANKNELSGAVLFLASDASSYVTGHNLVVDGGLTIW</sequence>
<dbReference type="InterPro" id="IPR002347">
    <property type="entry name" value="SDR_fam"/>
</dbReference>
<dbReference type="PRINTS" id="PR00081">
    <property type="entry name" value="GDHRDH"/>
</dbReference>
<dbReference type="AlphaFoldDB" id="A0A832VAR9"/>
<dbReference type="PANTHER" id="PTHR42760">
    <property type="entry name" value="SHORT-CHAIN DEHYDROGENASES/REDUCTASES FAMILY MEMBER"/>
    <property type="match status" value="1"/>
</dbReference>
<dbReference type="FunFam" id="3.40.50.720:FF:000084">
    <property type="entry name" value="Short-chain dehydrogenase reductase"/>
    <property type="match status" value="1"/>
</dbReference>
<evidence type="ECO:0000313" key="3">
    <source>
        <dbReference type="EMBL" id="HIK00691.1"/>
    </source>
</evidence>
<dbReference type="Proteomes" id="UP000646946">
    <property type="component" value="Unassembled WGS sequence"/>
</dbReference>
<keyword evidence="2" id="KW-0560">Oxidoreductase</keyword>
<dbReference type="Gene3D" id="3.40.50.720">
    <property type="entry name" value="NAD(P)-binding Rossmann-like Domain"/>
    <property type="match status" value="1"/>
</dbReference>
<keyword evidence="4" id="KW-1185">Reference proteome</keyword>
<dbReference type="CDD" id="cd08930">
    <property type="entry name" value="SDR_c8"/>
    <property type="match status" value="1"/>
</dbReference>
<comment type="caution">
    <text evidence="3">The sequence shown here is derived from an EMBL/GenBank/DDBJ whole genome shotgun (WGS) entry which is preliminary data.</text>
</comment>
<gene>
    <name evidence="3" type="ORF">H1016_04075</name>
</gene>
<dbReference type="PRINTS" id="PR00080">
    <property type="entry name" value="SDRFAMILY"/>
</dbReference>
<dbReference type="PANTHER" id="PTHR42760:SF133">
    <property type="entry name" value="3-OXOACYL-[ACYL-CARRIER-PROTEIN] REDUCTASE"/>
    <property type="match status" value="1"/>
</dbReference>
<evidence type="ECO:0000256" key="1">
    <source>
        <dbReference type="ARBA" id="ARBA00006484"/>
    </source>
</evidence>
<evidence type="ECO:0000313" key="4">
    <source>
        <dbReference type="Proteomes" id="UP000646946"/>
    </source>
</evidence>